<gene>
    <name evidence="2" type="ORF">SAMN06269250_3430</name>
</gene>
<keyword evidence="3" id="KW-1185">Reference proteome</keyword>
<dbReference type="AlphaFoldDB" id="A0A286G4P7"/>
<dbReference type="InterPro" id="IPR006644">
    <property type="entry name" value="Cadg"/>
</dbReference>
<sequence>MTHRFIYSILFTLFGAWLTVTAQTAIFSASSSALLSSSQLADCPAPYEERNGLVVIEAENLNLPSGWQKKTTAPRYTGSGYIDWGNAENFSQPGIGLIETTIKINMAGKYTFQWRNQVGRGTVLTDHNDTWLRFPDASNFYGEQGTRKVYPYGSGKTPNPNGAGADGWFKVYFNAGIQDWAWNSFVSDNDPHSVIVEFNTPGVYKLQLSARSANHLIDRMVLYHSSVSASTAQSLSTGETTCSGTTPVANRPPVVASPLADQTAQVGTGFNYTFPATAFSDPDGDGLSYSASLSGGGALPSWLQFNGGSRTFSGTPPSATSLAIRVTASDGRGGQVSDELTLTVNPATDNPQSVVSFSLMNADTEQEIKVLTPGEQLNLATLPTRNLNIRANTNPATVGSVVSVLSGPQNQTQTETAAPYALFGDNAGNYNAWTPALGSYSLTATPYSQAGGTGTAGTALTVNFTVIDQASTSQRLTQLWLINADTDQPIQELTAGTQLNLSTLPTRNLNIQAITEPATVGSVAFSLSGQQSYQVVEGVAPYALFGDNAGNYNVWTPALGSYSLTATPYSAAGGTGTAGTALTVNFTVIDQASTSQRLTQLWLINADTDQPIRELTDGQELDLSSLPTRNLNIQAVTEPAVVGSVVFELSGRQTRRHVETVAPYALFTDNQGNYANWTPELGSYTLVATPYSGAGGTETAGTPKRVSFLVTNPGAARLAAGRVEGPVETPWQVRVLGNPVLGSEVVVEVSGAQGKSLRYELLDGSGRAVQTQQIEQPGSLEHQTMRIGSQGAGLLLLRVSTPSHSQTVKILKQ</sequence>
<dbReference type="SUPFAM" id="SSF49313">
    <property type="entry name" value="Cadherin-like"/>
    <property type="match status" value="1"/>
</dbReference>
<dbReference type="GO" id="GO:0005509">
    <property type="term" value="F:calcium ion binding"/>
    <property type="evidence" value="ECO:0007669"/>
    <property type="project" value="InterPro"/>
</dbReference>
<evidence type="ECO:0000313" key="3">
    <source>
        <dbReference type="Proteomes" id="UP000219452"/>
    </source>
</evidence>
<dbReference type="Proteomes" id="UP000219452">
    <property type="component" value="Unassembled WGS sequence"/>
</dbReference>
<feature type="domain" description="Dystroglycan-type cadherin-like" evidence="1">
    <location>
        <begin position="254"/>
        <end position="351"/>
    </location>
</feature>
<dbReference type="Pfam" id="PF05345">
    <property type="entry name" value="He_PIG"/>
    <property type="match status" value="1"/>
</dbReference>
<dbReference type="SMART" id="SM00736">
    <property type="entry name" value="CADG"/>
    <property type="match status" value="1"/>
</dbReference>
<dbReference type="EMBL" id="OCNH01000002">
    <property type="protein sequence ID" value="SOD90462.1"/>
    <property type="molecule type" value="Genomic_DNA"/>
</dbReference>
<accession>A0A286G4P7</accession>
<dbReference type="InterPro" id="IPR013783">
    <property type="entry name" value="Ig-like_fold"/>
</dbReference>
<evidence type="ECO:0000313" key="2">
    <source>
        <dbReference type="EMBL" id="SOD90462.1"/>
    </source>
</evidence>
<dbReference type="InterPro" id="IPR015919">
    <property type="entry name" value="Cadherin-like_sf"/>
</dbReference>
<dbReference type="RefSeq" id="WP_097126959.1">
    <property type="nucleotide sequence ID" value="NZ_OCNH01000002.1"/>
</dbReference>
<organism evidence="2 3">
    <name type="scientific">Spirosoma fluviale</name>
    <dbReference type="NCBI Taxonomy" id="1597977"/>
    <lineage>
        <taxon>Bacteria</taxon>
        <taxon>Pseudomonadati</taxon>
        <taxon>Bacteroidota</taxon>
        <taxon>Cytophagia</taxon>
        <taxon>Cytophagales</taxon>
        <taxon>Cytophagaceae</taxon>
        <taxon>Spirosoma</taxon>
    </lineage>
</organism>
<dbReference type="GO" id="GO:0016020">
    <property type="term" value="C:membrane"/>
    <property type="evidence" value="ECO:0007669"/>
    <property type="project" value="InterPro"/>
</dbReference>
<dbReference type="OrthoDB" id="904719at2"/>
<name>A0A286G4P7_9BACT</name>
<protein>
    <submittedName>
        <fullName evidence="2">Ig domain-containing protein</fullName>
    </submittedName>
</protein>
<proteinExistence type="predicted"/>
<evidence type="ECO:0000259" key="1">
    <source>
        <dbReference type="SMART" id="SM00736"/>
    </source>
</evidence>
<reference evidence="3" key="1">
    <citation type="submission" date="2017-09" db="EMBL/GenBank/DDBJ databases">
        <authorList>
            <person name="Varghese N."/>
            <person name="Submissions S."/>
        </authorList>
    </citation>
    <scope>NUCLEOTIDE SEQUENCE [LARGE SCALE GENOMIC DNA]</scope>
    <source>
        <strain evidence="3">DSM 29961</strain>
    </source>
</reference>
<dbReference type="Gene3D" id="2.60.40.10">
    <property type="entry name" value="Immunoglobulins"/>
    <property type="match status" value="1"/>
</dbReference>